<dbReference type="SMART" id="SM00342">
    <property type="entry name" value="HTH_ARAC"/>
    <property type="match status" value="1"/>
</dbReference>
<dbReference type="PRINTS" id="PR00032">
    <property type="entry name" value="HTHARAC"/>
</dbReference>
<comment type="caution">
    <text evidence="5">The sequence shown here is derived from an EMBL/GenBank/DDBJ whole genome shotgun (WGS) entry which is preliminary data.</text>
</comment>
<reference evidence="5 6" key="2">
    <citation type="submission" date="2019-09" db="EMBL/GenBank/DDBJ databases">
        <authorList>
            <person name="Mazur A."/>
        </authorList>
    </citation>
    <scope>NUCLEOTIDE SEQUENCE [LARGE SCALE GENOMIC DNA]</scope>
    <source>
        <strain evidence="5 6">3729k</strain>
    </source>
</reference>
<dbReference type="InterPro" id="IPR020449">
    <property type="entry name" value="Tscrpt_reg_AraC-type_HTH"/>
</dbReference>
<dbReference type="Pfam" id="PF12833">
    <property type="entry name" value="HTH_18"/>
    <property type="match status" value="1"/>
</dbReference>
<dbReference type="InterPro" id="IPR018060">
    <property type="entry name" value="HTH_AraC"/>
</dbReference>
<accession>A0A5B2Z983</accession>
<dbReference type="InterPro" id="IPR050204">
    <property type="entry name" value="AraC_XylS_family_regulators"/>
</dbReference>
<organism evidence="5 6">
    <name type="scientific">Arenimonas fontis</name>
    <dbReference type="NCBI Taxonomy" id="2608255"/>
    <lineage>
        <taxon>Bacteria</taxon>
        <taxon>Pseudomonadati</taxon>
        <taxon>Pseudomonadota</taxon>
        <taxon>Gammaproteobacteria</taxon>
        <taxon>Lysobacterales</taxon>
        <taxon>Lysobacteraceae</taxon>
        <taxon>Arenimonas</taxon>
    </lineage>
</organism>
<evidence type="ECO:0000256" key="1">
    <source>
        <dbReference type="ARBA" id="ARBA00023015"/>
    </source>
</evidence>
<evidence type="ECO:0000256" key="2">
    <source>
        <dbReference type="ARBA" id="ARBA00023125"/>
    </source>
</evidence>
<dbReference type="GO" id="GO:0003700">
    <property type="term" value="F:DNA-binding transcription factor activity"/>
    <property type="evidence" value="ECO:0007669"/>
    <property type="project" value="InterPro"/>
</dbReference>
<dbReference type="Gene3D" id="1.10.10.60">
    <property type="entry name" value="Homeodomain-like"/>
    <property type="match status" value="2"/>
</dbReference>
<evidence type="ECO:0000313" key="6">
    <source>
        <dbReference type="Proteomes" id="UP000322165"/>
    </source>
</evidence>
<dbReference type="GO" id="GO:0043565">
    <property type="term" value="F:sequence-specific DNA binding"/>
    <property type="evidence" value="ECO:0007669"/>
    <property type="project" value="InterPro"/>
</dbReference>
<sequence>MEPHIHSDIRHGHIGLGRSLDLAHEAPGQGWLLSLAERGATVHVPAGWSSVWVLLRGEAQAGTPYVDIELARGQMLTWSDGPLRLSIRRDGWLLGFAAPSGLWRPSPALRWARPRMLHSRRREELRELRRLLVRLGRECRAGGASALLVQSLQDAVFDSQTDLAPWLERCNGQNTARKEYTLQRLLRARNVLEHSHGVTDGVAHLAGIARYSVTHFKRSYHDVFGISPGEHAMQLRVAHTWKLVTSTSLPIADVCEAVGFESKSAFCRTFRRSFGITTSEARARGREMLASA</sequence>
<dbReference type="InterPro" id="IPR009057">
    <property type="entry name" value="Homeodomain-like_sf"/>
</dbReference>
<evidence type="ECO:0000259" key="4">
    <source>
        <dbReference type="PROSITE" id="PS01124"/>
    </source>
</evidence>
<dbReference type="RefSeq" id="WP_149860764.1">
    <property type="nucleotide sequence ID" value="NZ_VUOD01000005.1"/>
</dbReference>
<name>A0A5B2Z983_9GAMM</name>
<gene>
    <name evidence="5" type="ORF">F0415_08380</name>
</gene>
<evidence type="ECO:0000256" key="3">
    <source>
        <dbReference type="ARBA" id="ARBA00023163"/>
    </source>
</evidence>
<dbReference type="SUPFAM" id="SSF46689">
    <property type="entry name" value="Homeodomain-like"/>
    <property type="match status" value="1"/>
</dbReference>
<feature type="domain" description="HTH araC/xylS-type" evidence="4">
    <location>
        <begin position="186"/>
        <end position="284"/>
    </location>
</feature>
<dbReference type="AlphaFoldDB" id="A0A5B2Z983"/>
<dbReference type="Proteomes" id="UP000322165">
    <property type="component" value="Unassembled WGS sequence"/>
</dbReference>
<keyword evidence="3" id="KW-0804">Transcription</keyword>
<protein>
    <submittedName>
        <fullName evidence="5">Helix-turn-helix transcriptional regulator</fullName>
    </submittedName>
</protein>
<reference evidence="5 6" key="1">
    <citation type="submission" date="2019-09" db="EMBL/GenBank/DDBJ databases">
        <title>Arenimonas chukotkensis sp. nov., a bacterium isolated from Chukotka hot spring, Arctic region, Russia.</title>
        <authorList>
            <person name="Zayulina K.S."/>
            <person name="Prokofeva M.I."/>
            <person name="Elcheninov A.G."/>
            <person name="Novikov A."/>
            <person name="Kochetkova T.V."/>
            <person name="Kublanov I.V."/>
        </authorList>
    </citation>
    <scope>NUCLEOTIDE SEQUENCE [LARGE SCALE GENOMIC DNA]</scope>
    <source>
        <strain evidence="5 6">3729k</strain>
    </source>
</reference>
<dbReference type="PROSITE" id="PS01124">
    <property type="entry name" value="HTH_ARAC_FAMILY_2"/>
    <property type="match status" value="1"/>
</dbReference>
<evidence type="ECO:0000313" key="5">
    <source>
        <dbReference type="EMBL" id="KAA2284706.1"/>
    </source>
</evidence>
<proteinExistence type="predicted"/>
<dbReference type="EMBL" id="VUOD01000005">
    <property type="protein sequence ID" value="KAA2284706.1"/>
    <property type="molecule type" value="Genomic_DNA"/>
</dbReference>
<keyword evidence="1" id="KW-0805">Transcription regulation</keyword>
<keyword evidence="6" id="KW-1185">Reference proteome</keyword>
<dbReference type="PANTHER" id="PTHR46796">
    <property type="entry name" value="HTH-TYPE TRANSCRIPTIONAL ACTIVATOR RHAS-RELATED"/>
    <property type="match status" value="1"/>
</dbReference>
<keyword evidence="2" id="KW-0238">DNA-binding</keyword>